<dbReference type="Pfam" id="PF13807">
    <property type="entry name" value="GNVR"/>
    <property type="match status" value="1"/>
</dbReference>
<gene>
    <name evidence="4" type="ORF">GALL_547630</name>
</gene>
<feature type="transmembrane region" description="Helical" evidence="2">
    <location>
        <begin position="188"/>
        <end position="207"/>
    </location>
</feature>
<keyword evidence="2" id="KW-0472">Membrane</keyword>
<dbReference type="InterPro" id="IPR032807">
    <property type="entry name" value="GNVR"/>
</dbReference>
<keyword evidence="2" id="KW-1133">Transmembrane helix</keyword>
<protein>
    <recommendedName>
        <fullName evidence="3">Tyrosine-protein kinase G-rich domain-containing protein</fullName>
    </recommendedName>
</protein>
<reference evidence="4" key="1">
    <citation type="submission" date="2016-10" db="EMBL/GenBank/DDBJ databases">
        <title>Sequence of Gallionella enrichment culture.</title>
        <authorList>
            <person name="Poehlein A."/>
            <person name="Muehling M."/>
            <person name="Daniel R."/>
        </authorList>
    </citation>
    <scope>NUCLEOTIDE SEQUENCE</scope>
</reference>
<accession>A0A1J5NZM2</accession>
<evidence type="ECO:0000256" key="2">
    <source>
        <dbReference type="SAM" id="Phobius"/>
    </source>
</evidence>
<evidence type="ECO:0000259" key="3">
    <source>
        <dbReference type="Pfam" id="PF13807"/>
    </source>
</evidence>
<dbReference type="AlphaFoldDB" id="A0A1J5NZM2"/>
<sequence length="261" mass="28789">MDSETAKLGELNTQLTITEAASADARSKISSHGSTENMPEVMQSPLISNLKADINLQESKLQEAGVNLGTNHPLYKSMQSAIASLKAQLQQETQHIARTYVTTEDISRDKASNIRDLIAAQKQKLLSLKNERDVANVMLSDVASAQKAYDAISLRFTQTNLESQSRQTNVSILSVANAPTKPSSPMPVLYTLIAAIVGTLIGISMAFMSEMLDRHVRVAEDIEQSLGIPVLAKLSKQQGAMGRWWRHLRFFRFANKLEFTT</sequence>
<feature type="coiled-coil region" evidence="1">
    <location>
        <begin position="75"/>
        <end position="131"/>
    </location>
</feature>
<evidence type="ECO:0000313" key="4">
    <source>
        <dbReference type="EMBL" id="OIQ63696.1"/>
    </source>
</evidence>
<comment type="caution">
    <text evidence="4">The sequence shown here is derived from an EMBL/GenBank/DDBJ whole genome shotgun (WGS) entry which is preliminary data.</text>
</comment>
<evidence type="ECO:0000256" key="1">
    <source>
        <dbReference type="SAM" id="Coils"/>
    </source>
</evidence>
<keyword evidence="1" id="KW-0175">Coiled coil</keyword>
<feature type="domain" description="Tyrosine-protein kinase G-rich" evidence="3">
    <location>
        <begin position="138"/>
        <end position="209"/>
    </location>
</feature>
<dbReference type="InterPro" id="IPR050445">
    <property type="entry name" value="Bact_polysacc_biosynth/exp"/>
</dbReference>
<organism evidence="4">
    <name type="scientific">mine drainage metagenome</name>
    <dbReference type="NCBI Taxonomy" id="410659"/>
    <lineage>
        <taxon>unclassified sequences</taxon>
        <taxon>metagenomes</taxon>
        <taxon>ecological metagenomes</taxon>
    </lineage>
</organism>
<dbReference type="PANTHER" id="PTHR32309:SF13">
    <property type="entry name" value="FERRIC ENTEROBACTIN TRANSPORT PROTEIN FEPE"/>
    <property type="match status" value="1"/>
</dbReference>
<name>A0A1J5NZM2_9ZZZZ</name>
<dbReference type="PANTHER" id="PTHR32309">
    <property type="entry name" value="TYROSINE-PROTEIN KINASE"/>
    <property type="match status" value="1"/>
</dbReference>
<dbReference type="GO" id="GO:0005886">
    <property type="term" value="C:plasma membrane"/>
    <property type="evidence" value="ECO:0007669"/>
    <property type="project" value="TreeGrafter"/>
</dbReference>
<dbReference type="EMBL" id="MLJW01008781">
    <property type="protein sequence ID" value="OIQ63696.1"/>
    <property type="molecule type" value="Genomic_DNA"/>
</dbReference>
<dbReference type="GO" id="GO:0004713">
    <property type="term" value="F:protein tyrosine kinase activity"/>
    <property type="evidence" value="ECO:0007669"/>
    <property type="project" value="TreeGrafter"/>
</dbReference>
<keyword evidence="2" id="KW-0812">Transmembrane</keyword>
<proteinExistence type="predicted"/>